<dbReference type="GeneID" id="106152185"/>
<accession>A0A1S3H4T2</accession>
<proteinExistence type="predicted"/>
<evidence type="ECO:0000313" key="2">
    <source>
        <dbReference type="Proteomes" id="UP000085678"/>
    </source>
</evidence>
<dbReference type="RefSeq" id="XP_013381140.1">
    <property type="nucleotide sequence ID" value="XM_013525686.2"/>
</dbReference>
<organism evidence="2 3">
    <name type="scientific">Lingula anatina</name>
    <name type="common">Brachiopod</name>
    <name type="synonym">Lingula unguis</name>
    <dbReference type="NCBI Taxonomy" id="7574"/>
    <lineage>
        <taxon>Eukaryota</taxon>
        <taxon>Metazoa</taxon>
        <taxon>Spiralia</taxon>
        <taxon>Lophotrochozoa</taxon>
        <taxon>Brachiopoda</taxon>
        <taxon>Linguliformea</taxon>
        <taxon>Lingulata</taxon>
        <taxon>Lingulida</taxon>
        <taxon>Linguloidea</taxon>
        <taxon>Lingulidae</taxon>
        <taxon>Lingula</taxon>
    </lineage>
</organism>
<keyword evidence="2" id="KW-1185">Reference proteome</keyword>
<dbReference type="AlphaFoldDB" id="A0A1S3H4T2"/>
<evidence type="ECO:0000313" key="3">
    <source>
        <dbReference type="RefSeq" id="XP_013381140.1"/>
    </source>
</evidence>
<keyword evidence="1" id="KW-0732">Signal</keyword>
<evidence type="ECO:0000256" key="1">
    <source>
        <dbReference type="SAM" id="SignalP"/>
    </source>
</evidence>
<dbReference type="KEGG" id="lak:106152185"/>
<dbReference type="Proteomes" id="UP000085678">
    <property type="component" value="Unplaced"/>
</dbReference>
<feature type="chain" id="PRO_5010295436" evidence="1">
    <location>
        <begin position="22"/>
        <end position="156"/>
    </location>
</feature>
<protein>
    <submittedName>
        <fullName evidence="3">Uncharacterized protein LOC106152185</fullName>
    </submittedName>
</protein>
<name>A0A1S3H4T2_LINAN</name>
<reference evidence="3" key="1">
    <citation type="submission" date="2025-08" db="UniProtKB">
        <authorList>
            <consortium name="RefSeq"/>
        </authorList>
    </citation>
    <scope>IDENTIFICATION</scope>
    <source>
        <tissue evidence="3">Gonads</tissue>
    </source>
</reference>
<sequence length="156" mass="17023">MNPQLLTVLTVMFGLWVVVNCQPGGIPHKFDHRTTVQPATSKPQRPAVTNVQPGKSGCYWMNKSYTPGEIIAAGNCSTRWCTLGSHVAVIDKVECLVPPLDHPPLENAGCWWQGQQFPLGALIKSGPCAQRWCNPRGVVVVQDFLECLVPSSTVTN</sequence>
<gene>
    <name evidence="3" type="primary">LOC106152185</name>
</gene>
<feature type="signal peptide" evidence="1">
    <location>
        <begin position="1"/>
        <end position="21"/>
    </location>
</feature>
<dbReference type="InParanoid" id="A0A1S3H4T2"/>